<accession>A0A852RKZ8</accession>
<dbReference type="RefSeq" id="WP_179728016.1">
    <property type="nucleotide sequence ID" value="NZ_BAABEF010000001.1"/>
</dbReference>
<comment type="caution">
    <text evidence="1">The sequence shown here is derived from an EMBL/GenBank/DDBJ whole genome shotgun (WGS) entry which is preliminary data.</text>
</comment>
<evidence type="ECO:0000313" key="2">
    <source>
        <dbReference type="Proteomes" id="UP000582231"/>
    </source>
</evidence>
<protein>
    <submittedName>
        <fullName evidence="1">Uncharacterized protein</fullName>
    </submittedName>
</protein>
<gene>
    <name evidence="1" type="ORF">BJ958_003291</name>
</gene>
<sequence>MSSNYYLNAENEYRRQQAARGVAASRAGRSRISWLRRIAATDPSIERHTR</sequence>
<reference evidence="1 2" key="1">
    <citation type="submission" date="2020-07" db="EMBL/GenBank/DDBJ databases">
        <title>Sequencing the genomes of 1000 actinobacteria strains.</title>
        <authorList>
            <person name="Klenk H.-P."/>
        </authorList>
    </citation>
    <scope>NUCLEOTIDE SEQUENCE [LARGE SCALE GENOMIC DNA]</scope>
    <source>
        <strain evidence="1 2">DSM 19082</strain>
    </source>
</reference>
<organism evidence="1 2">
    <name type="scientific">Nocardioides kongjuensis</name>
    <dbReference type="NCBI Taxonomy" id="349522"/>
    <lineage>
        <taxon>Bacteria</taxon>
        <taxon>Bacillati</taxon>
        <taxon>Actinomycetota</taxon>
        <taxon>Actinomycetes</taxon>
        <taxon>Propionibacteriales</taxon>
        <taxon>Nocardioidaceae</taxon>
        <taxon>Nocardioides</taxon>
    </lineage>
</organism>
<name>A0A852RKZ8_9ACTN</name>
<dbReference type="Proteomes" id="UP000582231">
    <property type="component" value="Unassembled WGS sequence"/>
</dbReference>
<dbReference type="AlphaFoldDB" id="A0A852RKZ8"/>
<keyword evidence="2" id="KW-1185">Reference proteome</keyword>
<dbReference type="EMBL" id="JACCBF010000001">
    <property type="protein sequence ID" value="NYD31745.1"/>
    <property type="molecule type" value="Genomic_DNA"/>
</dbReference>
<evidence type="ECO:0000313" key="1">
    <source>
        <dbReference type="EMBL" id="NYD31745.1"/>
    </source>
</evidence>
<proteinExistence type="predicted"/>